<evidence type="ECO:0000259" key="7">
    <source>
        <dbReference type="PROSITE" id="PS51900"/>
    </source>
</evidence>
<dbReference type="PROSITE" id="PS51898">
    <property type="entry name" value="TYR_RECOMBINASE"/>
    <property type="match status" value="1"/>
</dbReference>
<evidence type="ECO:0000313" key="8">
    <source>
        <dbReference type="EMBL" id="MBE6265257.1"/>
    </source>
</evidence>
<evidence type="ECO:0000259" key="6">
    <source>
        <dbReference type="PROSITE" id="PS51898"/>
    </source>
</evidence>
<dbReference type="PANTHER" id="PTHR30349:SF64">
    <property type="entry name" value="PROPHAGE INTEGRASE INTD-RELATED"/>
    <property type="match status" value="1"/>
</dbReference>
<protein>
    <submittedName>
        <fullName evidence="8">Site-specific integrase</fullName>
    </submittedName>
</protein>
<dbReference type="GO" id="GO:0003677">
    <property type="term" value="F:DNA binding"/>
    <property type="evidence" value="ECO:0007669"/>
    <property type="project" value="UniProtKB-UniRule"/>
</dbReference>
<dbReference type="Pfam" id="PF13102">
    <property type="entry name" value="Phage_int_SAM_5"/>
    <property type="match status" value="1"/>
</dbReference>
<sequence>MGMSIKFEIKIYVSKGVAMDSGTENAVSSGMFLKSAAKEMSSLKNSLSYSTLENYKTALRALKQYLKHDISIDRIDKLTLKGFERWLRAKNLCINTTSCYMRSIRALLNRLSVKNKDHVFDGIYTGRAKTEKRAIAEADIIRIKRLKLRPGLFQTLVRDIFLFCYYAMGMPFVDVAFLRRSQICGNQLVYYRHKTGQRVVVPLEPCMLEIIERYRSDSDYVFPLLKSLNPQMAYQEYLKKLNSYNRSLKSIAKKAGLTIRLTSYTARHTWASVAYGSNVELPVISKALGHSNPRTTLTYIKDINDNRLAQASHLILSRVQNEIC</sequence>
<dbReference type="Pfam" id="PF00589">
    <property type="entry name" value="Phage_integrase"/>
    <property type="match status" value="1"/>
</dbReference>
<keyword evidence="3 5" id="KW-0238">DNA-binding</keyword>
<evidence type="ECO:0000256" key="2">
    <source>
        <dbReference type="ARBA" id="ARBA00022908"/>
    </source>
</evidence>
<dbReference type="InterPro" id="IPR025269">
    <property type="entry name" value="SAM-like_dom"/>
</dbReference>
<gene>
    <name evidence="8" type="ORF">E7102_02110</name>
</gene>
<dbReference type="AlphaFoldDB" id="A0A928BQQ6"/>
<dbReference type="Gene3D" id="1.10.443.10">
    <property type="entry name" value="Intergrase catalytic core"/>
    <property type="match status" value="1"/>
</dbReference>
<organism evidence="8 9">
    <name type="scientific">Xylanibacter ruminicola</name>
    <name type="common">Prevotella ruminicola</name>
    <dbReference type="NCBI Taxonomy" id="839"/>
    <lineage>
        <taxon>Bacteria</taxon>
        <taxon>Pseudomonadati</taxon>
        <taxon>Bacteroidota</taxon>
        <taxon>Bacteroidia</taxon>
        <taxon>Bacteroidales</taxon>
        <taxon>Prevotellaceae</taxon>
        <taxon>Xylanibacter</taxon>
    </lineage>
</organism>
<reference evidence="8" key="1">
    <citation type="submission" date="2019-04" db="EMBL/GenBank/DDBJ databases">
        <title>Evolution of Biomass-Degrading Anaerobic Consortia Revealed by Metagenomics.</title>
        <authorList>
            <person name="Peng X."/>
        </authorList>
    </citation>
    <scope>NUCLEOTIDE SEQUENCE</scope>
    <source>
        <strain evidence="8">SIG141</strain>
    </source>
</reference>
<comment type="similarity">
    <text evidence="1">Belongs to the 'phage' integrase family.</text>
</comment>
<dbReference type="InterPro" id="IPR013762">
    <property type="entry name" value="Integrase-like_cat_sf"/>
</dbReference>
<dbReference type="EMBL" id="SUYD01000002">
    <property type="protein sequence ID" value="MBE6265257.1"/>
    <property type="molecule type" value="Genomic_DNA"/>
</dbReference>
<dbReference type="InterPro" id="IPR002104">
    <property type="entry name" value="Integrase_catalytic"/>
</dbReference>
<dbReference type="GO" id="GO:0015074">
    <property type="term" value="P:DNA integration"/>
    <property type="evidence" value="ECO:0007669"/>
    <property type="project" value="UniProtKB-KW"/>
</dbReference>
<proteinExistence type="inferred from homology"/>
<name>A0A928BQQ6_XYLRU</name>
<evidence type="ECO:0000256" key="3">
    <source>
        <dbReference type="ARBA" id="ARBA00023125"/>
    </source>
</evidence>
<keyword evidence="4" id="KW-0233">DNA recombination</keyword>
<dbReference type="CDD" id="cd01185">
    <property type="entry name" value="INTN1_C_like"/>
    <property type="match status" value="1"/>
</dbReference>
<dbReference type="Proteomes" id="UP000763088">
    <property type="component" value="Unassembled WGS sequence"/>
</dbReference>
<accession>A0A928BQQ6</accession>
<comment type="caution">
    <text evidence="8">The sequence shown here is derived from an EMBL/GenBank/DDBJ whole genome shotgun (WGS) entry which is preliminary data.</text>
</comment>
<evidence type="ECO:0000256" key="5">
    <source>
        <dbReference type="PROSITE-ProRule" id="PRU01248"/>
    </source>
</evidence>
<feature type="domain" description="Tyr recombinase" evidence="6">
    <location>
        <begin position="130"/>
        <end position="313"/>
    </location>
</feature>
<feature type="domain" description="Core-binding (CB)" evidence="7">
    <location>
        <begin position="31"/>
        <end position="112"/>
    </location>
</feature>
<dbReference type="PROSITE" id="PS51900">
    <property type="entry name" value="CB"/>
    <property type="match status" value="1"/>
</dbReference>
<dbReference type="SUPFAM" id="SSF56349">
    <property type="entry name" value="DNA breaking-rejoining enzymes"/>
    <property type="match status" value="1"/>
</dbReference>
<dbReference type="Gene3D" id="1.10.150.130">
    <property type="match status" value="1"/>
</dbReference>
<evidence type="ECO:0000256" key="1">
    <source>
        <dbReference type="ARBA" id="ARBA00008857"/>
    </source>
</evidence>
<keyword evidence="2" id="KW-0229">DNA integration</keyword>
<dbReference type="InterPro" id="IPR050090">
    <property type="entry name" value="Tyrosine_recombinase_XerCD"/>
</dbReference>
<dbReference type="GO" id="GO:0006310">
    <property type="term" value="P:DNA recombination"/>
    <property type="evidence" value="ECO:0007669"/>
    <property type="project" value="UniProtKB-KW"/>
</dbReference>
<evidence type="ECO:0000256" key="4">
    <source>
        <dbReference type="ARBA" id="ARBA00023172"/>
    </source>
</evidence>
<dbReference type="InterPro" id="IPR044068">
    <property type="entry name" value="CB"/>
</dbReference>
<dbReference type="InterPro" id="IPR011010">
    <property type="entry name" value="DNA_brk_join_enz"/>
</dbReference>
<evidence type="ECO:0000313" key="9">
    <source>
        <dbReference type="Proteomes" id="UP000763088"/>
    </source>
</evidence>
<dbReference type="PANTHER" id="PTHR30349">
    <property type="entry name" value="PHAGE INTEGRASE-RELATED"/>
    <property type="match status" value="1"/>
</dbReference>
<dbReference type="InterPro" id="IPR010998">
    <property type="entry name" value="Integrase_recombinase_N"/>
</dbReference>